<sequence length="3352" mass="335913">MFSLRTAIALLVVFTQVWTPVLSQTLPISVDKSVAGQRPVVGVSGNGVPIVNIAPPSASGVSNNRYTQFNVGPSGVVLNNSGAGSQSQLAGAIGGNPMLGNGRATTILNQVTANNPSQLRGFMEVAGNRANVIVANPAGITCDGCGFLNANRGTLTTGLPMLGPDGSVQGFDVTRGRIAVEGNGLYGDNLDQVDLIARSLTLNASVWANRLSVVAGPATVSYGDGTVQGRAGEDAAPAVSLDMAALGGMYANSIRLIGTEAGVGVNIGGNLTAMTGDLEVSAAGDVRILPAGKAQAAGNLRMDSAGAIGVDGIATAGSGMTLSAAGNVTTSNTVNANGDLRVTAGGAMALGGTVGSGGSAAFTSAGSLSTGNSVNANGDLRMSAGGAMTLGGTVGSSGRATFTSAGDLATSNTIIANGNLQMDAARAMAIGGKVAAGGDIVLGAASDVSVSNAIGAVGGMVVSTGGSVVQSGTGSLQANSGLTVTTGGSLTLAGMTSSQGGITLQSGGTTHINGLVSAGQGLGLVAGGNLLQGRSGRIEATGSISGASAAGINLAGTTVAQSGITLQSTAAMAIDGQLTTGQALALNAGGDLTQAAGGNVQTDGRFTGLSGGAISLAGSSAALDDLMLTSRNGMTIAGQVATGRNATLTVGGDLGTGSASKVQADGQIYAAANNVAIGGLLGTTGANGANGLLTVNAAQDMTVTGTVSSAAPLNVTVGRNLAVGGTLLATGGGLSVSSGQDTSVSAAGRVQSTDDLVLQSGGKLIASGIVSSNNAVRITADGDARVDGIVAALGGGLSLIGKNDLTVGSAGRVQAATTMTAQAGRDMVLAGSLSSVQTLTLNAVRDVRIDGIAATDAGLTVGGRDLTVGATGVAQAASGMTMQAAGALGSAGRIVSDGTVTLQSAGNLVLSGTTASTSGDVKLSSTGGDLTLGGAAKTQAAGLLDASAARDLSVAGTTSSNGAITLSAARDVTLGGITAALGGDLRMDAGSAAVVAADGRAQAARALTLNAGTTLRNEGLLSAGTDGTLSGAGGLTNVGTAVAAQDLKVSTLGAFSNTGSLLAGLNDQGQVALPGSLSLSGGSLVNSGLAAAGKNVTLDAASLTLNGGTVSANQALSAVTLGDIAARGATLYGGTVSLSGVSLDNSNGSLSSNGDLTLVFSGILNNQAGSIATNGALNVGGSQILNQGGKMLAQDLKLTSPGVVNNTGGLLQGANTLTLSAGSLVNIDTPSADPTRALGVVGKTVVLNAASIDNTRGTLAASDALTLGTTLLQNASGLVTSGGTADITAGTLANEGGNVVAGTRLSMILNALSGTGTLQSQGDLSLAMSGGLINTGSVVAARDATLSIAGDLDNRGKISAGRNLTVGASSLTNEASGEIVSNGVTTLNVTNALNNAGLIDGAITHIQAGSVLNTGRLYGDTLAISAGYLRNDVGASGAGVIASRGNMDLGVGTLDNLEHGLIYAAGDLGIGGALDGLWRATGQAQAINNASATIEAGGNAAISAAAINNINNHYASEVVQVSAGDKVYYRLNGTTDLLDGATYWLCDQTTAMCSKDPAWLEDDQERRLLLPSSTYPESQYGPPFDYALGGHGEKGRDAPIARPYTPPSENCGGSGDSGTSCEPIPERFLQGTEGRIWDVFGVTRPAPLPTNPADVENCGSEAQCQAMQTAYDQAHAAFVAAYEELNARVLAYNQDFNNRLVKDFTIYEVTQTVTETRTTATDPGKIIAAGNATLTGTVLNDKSQIVAGGALTVTGPAVQNIGAVGERRIDAVGSEIYTYEKNDDRKYDTVPYSGTISTEPIGVPVGSYGGGVASPSSGAVAPGASAPVSAAAPIVVNSVQLPGSGIVRTVTPPSSVPNSQLYTVVPAATSPYLVTTDSRFTGNKPTISSDYLLALLDAGGSVQGAGSVIRPASSFGGTTTGSPTGGASPTQAAIGAVQIGAASGGGAAAGGTTVTDAGTNPYLQSTDTLKRLGDGFYEQKLVTDQIIAATGQRFVGDYTDNETQYKDLLTAGATFAQQYGLQVGTPLSEDQMKQLTTDMVWLVDQTVTLADGSTQTVLVPQVYLVVQDGDLKGDGTLMAGRSTTLTVDGSISNTGTIGSRDATVMVADNILNQAGGVIQGSIVDLNARQDLNNIAALIKGDAVALQAGRDINLTSTTASVSATVGPTSTWSTFVSGVSAVDAGSLMVNAGRDLNLTAAALDIKDSGHLQAGNDINLLTAGIEQGESVVYKKRNSSDVDRQSEVGTTIQVGGDLTLVAGRDVTATAANVTSDGQIAVGAGRDINIVAGEASGYARDEHYQKFKGLWGRTTTHESVDTGVWSQGQASTFTGDSIVFSAGQDINVIGSNVGATNNLTMSATRSVTIAAAENTSYDDHYYRAKTSGWGAFGFLSKGTKDRTDTLDGTTVFHTGSTVGSVQGDVLINAGEHLQVVGSNIVAKQGDIALLGGDVTIASLNDTNQEHEYHEVRRSGFSVNFDSPLIDTMHTMERMSHAESEVDNPILKALAFTTIGLAGYNALDNQGAGVAESSASATITLNYGASRSRSTTDRASSTVFGSTVAAGNNLTIVARGNGADSYINVLGSRLSAGNNAVLKADGDITLQAAANTDSQHTETSHVDGSIGAGVMVGAGSNGWGYGFVVKGSVAGSRGKEDGSNLTWTNSSATAGNTLVLQSGGDTSLIGATGKADQIIASVGGDLYLRSLQDKSTYDSKDQNFSAGFTFCWPYCSSSAYVSAGQGALKSNWESVPQQTGLFAGDGGFLIEVKDNTTLIGSVIGSSDKAVSDGANQLTTGTLLTESIRNTADYWGYQVGISGGTSGSGSQNIGGQRIPTKTGGAAAGPTLAAAFGSANSSTDSAISGGTIVIRDAEGQLQLTGKTVDETIASLTRDVSDTLDDLEPIFDRDKVLAGFEIVTTAQQQYGVYLAKRQAEIARLEAKAGDTSLTQAERDKAGAQASQLKDIYSFGKYPRIILDSLMGGVAGNVSGTPVAMLQGAAVNFLQSLAAEKVKEISNSLGKGVEADAVRAALHAIVGCAGAAAANASCGAGALGAGASSIIASLMKLDADGMTDQERESARNLITSIVAGIAGTVSMDIVVSANAAATELSNNALTLSQFKRLIEEVKTCKALNNCDAVRERYRQLSMDQQMELISICAMDRSACGATYGEFVTQIDDFRIALEQLHSLDLPKGFQEDLFFYRLNLTEATSVIVIDKVAEDLAQRYGIEWTAQKSAMVTAAFGALTRGAKGVPANVFPGVTSMLNGVKVTDKLTGITYEGTVNLLPTFERIAAGIKFPSKNDGTVFKNMKSPLPAQPLGYYTEYVVPTPGVVGPGPQRVVTGKGGEVYYTPDHYDTFIPLH</sequence>
<evidence type="ECO:0000259" key="3">
    <source>
        <dbReference type="SMART" id="SM00912"/>
    </source>
</evidence>
<dbReference type="InterPro" id="IPR010069">
    <property type="entry name" value="CdiA_FHA1_rpt"/>
</dbReference>
<feature type="domain" description="Filamentous haemagglutinin FhaB/tRNA nuclease CdiA-like TPS" evidence="3">
    <location>
        <begin position="45"/>
        <end position="165"/>
    </location>
</feature>
<protein>
    <submittedName>
        <fullName evidence="4">Filamentous hemagglutinin</fullName>
    </submittedName>
</protein>
<evidence type="ECO:0000313" key="5">
    <source>
        <dbReference type="Proteomes" id="UP000290849"/>
    </source>
</evidence>
<dbReference type="OrthoDB" id="5666689at2"/>
<dbReference type="GO" id="GO:0004521">
    <property type="term" value="F:RNA endonuclease activity"/>
    <property type="evidence" value="ECO:0007669"/>
    <property type="project" value="InterPro"/>
</dbReference>
<evidence type="ECO:0000256" key="1">
    <source>
        <dbReference type="ARBA" id="ARBA00022722"/>
    </source>
</evidence>
<dbReference type="InterPro" id="IPR012334">
    <property type="entry name" value="Pectin_lyas_fold"/>
</dbReference>
<evidence type="ECO:0000256" key="2">
    <source>
        <dbReference type="ARBA" id="ARBA00022801"/>
    </source>
</evidence>
<dbReference type="InterPro" id="IPR025157">
    <property type="entry name" value="Hemagglutinin_rpt"/>
</dbReference>
<evidence type="ECO:0000313" key="4">
    <source>
        <dbReference type="EMBL" id="RXN92827.1"/>
    </source>
</evidence>
<comment type="caution">
    <text evidence="4">The sequence shown here is derived from an EMBL/GenBank/DDBJ whole genome shotgun (WGS) entry which is preliminary data.</text>
</comment>
<reference evidence="4 5" key="1">
    <citation type="journal article" date="2017" name="Int. J. Syst. Evol. Microbiol.">
        <title>Achromobacter aloeverae sp. nov., isolated from the root of Aloe vera (L.) Burm.f.</title>
        <authorList>
            <person name="Kuncharoen N."/>
            <person name="Muramatsu Y."/>
            <person name="Shibata C."/>
            <person name="Kamakura Y."/>
            <person name="Nakagawa Y."/>
            <person name="Tanasupawat S."/>
        </authorList>
    </citation>
    <scope>NUCLEOTIDE SEQUENCE [LARGE SCALE GENOMIC DNA]</scope>
    <source>
        <strain evidence="4 5">AVA-1</strain>
    </source>
</reference>
<dbReference type="NCBIfam" id="TIGR01731">
    <property type="entry name" value="fil_hemag_20aa"/>
    <property type="match status" value="17"/>
</dbReference>
<dbReference type="Proteomes" id="UP000290849">
    <property type="component" value="Unassembled WGS sequence"/>
</dbReference>
<keyword evidence="1" id="KW-0540">Nuclease</keyword>
<dbReference type="InterPro" id="IPR011050">
    <property type="entry name" value="Pectin_lyase_fold/virulence"/>
</dbReference>
<dbReference type="Pfam" id="PF05860">
    <property type="entry name" value="TPS"/>
    <property type="match status" value="1"/>
</dbReference>
<keyword evidence="2" id="KW-0378">Hydrolase</keyword>
<proteinExistence type="predicted"/>
<dbReference type="GO" id="GO:0003723">
    <property type="term" value="F:RNA binding"/>
    <property type="evidence" value="ECO:0007669"/>
    <property type="project" value="InterPro"/>
</dbReference>
<dbReference type="Gene3D" id="2.160.20.10">
    <property type="entry name" value="Single-stranded right-handed beta-helix, Pectin lyase-like"/>
    <property type="match status" value="1"/>
</dbReference>
<dbReference type="SUPFAM" id="SSF51126">
    <property type="entry name" value="Pectin lyase-like"/>
    <property type="match status" value="1"/>
</dbReference>
<dbReference type="InterPro" id="IPR016191">
    <property type="entry name" value="Ribonuclease/ribotoxin"/>
</dbReference>
<dbReference type="InterPro" id="IPR008638">
    <property type="entry name" value="FhaB/CdiA-like_TPS"/>
</dbReference>
<dbReference type="Pfam" id="PF13332">
    <property type="entry name" value="Fil_haemagg_2"/>
    <property type="match status" value="3"/>
</dbReference>
<organism evidence="4 5">
    <name type="scientific">Achromobacter aloeverae</name>
    <dbReference type="NCBI Taxonomy" id="1750518"/>
    <lineage>
        <taxon>Bacteria</taxon>
        <taxon>Pseudomonadati</taxon>
        <taxon>Pseudomonadota</taxon>
        <taxon>Betaproteobacteria</taxon>
        <taxon>Burkholderiales</taxon>
        <taxon>Alcaligenaceae</taxon>
        <taxon>Achromobacter</taxon>
    </lineage>
</organism>
<dbReference type="Gene3D" id="3.10.450.30">
    <property type="entry name" value="Microbial ribonucleases"/>
    <property type="match status" value="1"/>
</dbReference>
<name>A0A4Q1HPR5_9BURK</name>
<dbReference type="GO" id="GO:0016787">
    <property type="term" value="F:hydrolase activity"/>
    <property type="evidence" value="ECO:0007669"/>
    <property type="project" value="UniProtKB-KW"/>
</dbReference>
<keyword evidence="5" id="KW-1185">Reference proteome</keyword>
<dbReference type="RefSeq" id="WP_129148788.1">
    <property type="nucleotide sequence ID" value="NZ_JBHSDO010000006.1"/>
</dbReference>
<dbReference type="NCBIfam" id="TIGR01901">
    <property type="entry name" value="adhes_NPXG"/>
    <property type="match status" value="1"/>
</dbReference>
<dbReference type="Pfam" id="PF00545">
    <property type="entry name" value="Ribonuclease"/>
    <property type="match status" value="1"/>
</dbReference>
<dbReference type="SUPFAM" id="SSF53933">
    <property type="entry name" value="Microbial ribonucleases"/>
    <property type="match status" value="1"/>
</dbReference>
<dbReference type="InterPro" id="IPR000026">
    <property type="entry name" value="N1-like"/>
</dbReference>
<gene>
    <name evidence="4" type="ORF">C7R54_03535</name>
</gene>
<dbReference type="SMART" id="SM00912">
    <property type="entry name" value="Haemagg_act"/>
    <property type="match status" value="1"/>
</dbReference>
<accession>A0A4Q1HPR5</accession>
<dbReference type="EMBL" id="PYAL01000001">
    <property type="protein sequence ID" value="RXN92827.1"/>
    <property type="molecule type" value="Genomic_DNA"/>
</dbReference>